<feature type="compositionally biased region" description="Basic and acidic residues" evidence="1">
    <location>
        <begin position="278"/>
        <end position="287"/>
    </location>
</feature>
<feature type="compositionally biased region" description="Acidic residues" evidence="1">
    <location>
        <begin position="87"/>
        <end position="96"/>
    </location>
</feature>
<dbReference type="OrthoDB" id="2552978at2759"/>
<organism evidence="2 3">
    <name type="scientific">Rhodotorula taiwanensis</name>
    <dbReference type="NCBI Taxonomy" id="741276"/>
    <lineage>
        <taxon>Eukaryota</taxon>
        <taxon>Fungi</taxon>
        <taxon>Dikarya</taxon>
        <taxon>Basidiomycota</taxon>
        <taxon>Pucciniomycotina</taxon>
        <taxon>Microbotryomycetes</taxon>
        <taxon>Sporidiobolales</taxon>
        <taxon>Sporidiobolaceae</taxon>
        <taxon>Rhodotorula</taxon>
    </lineage>
</organism>
<reference evidence="2 3" key="1">
    <citation type="journal article" date="2018" name="Front. Microbiol.">
        <title>Prospects for Fungal Bioremediation of Acidic Radioactive Waste Sites: Characterization and Genome Sequence of Rhodotorula taiwanensis MD1149.</title>
        <authorList>
            <person name="Tkavc R."/>
            <person name="Matrosova V.Y."/>
            <person name="Grichenko O.E."/>
            <person name="Gostincar C."/>
            <person name="Volpe R.P."/>
            <person name="Klimenkova P."/>
            <person name="Gaidamakova E.K."/>
            <person name="Zhou C.E."/>
            <person name="Stewart B.J."/>
            <person name="Lyman M.G."/>
            <person name="Malfatti S.A."/>
            <person name="Rubinfeld B."/>
            <person name="Courtot M."/>
            <person name="Singh J."/>
            <person name="Dalgard C.L."/>
            <person name="Hamilton T."/>
            <person name="Frey K.G."/>
            <person name="Gunde-Cimerman N."/>
            <person name="Dugan L."/>
            <person name="Daly M.J."/>
        </authorList>
    </citation>
    <scope>NUCLEOTIDE SEQUENCE [LARGE SCALE GENOMIC DNA]</scope>
    <source>
        <strain evidence="2 3">MD1149</strain>
    </source>
</reference>
<feature type="compositionally biased region" description="Low complexity" evidence="1">
    <location>
        <begin position="315"/>
        <end position="349"/>
    </location>
</feature>
<evidence type="ECO:0000313" key="2">
    <source>
        <dbReference type="EMBL" id="POY73903.1"/>
    </source>
</evidence>
<comment type="caution">
    <text evidence="2">The sequence shown here is derived from an EMBL/GenBank/DDBJ whole genome shotgun (WGS) entry which is preliminary data.</text>
</comment>
<evidence type="ECO:0000313" key="3">
    <source>
        <dbReference type="Proteomes" id="UP000237144"/>
    </source>
</evidence>
<evidence type="ECO:0000256" key="1">
    <source>
        <dbReference type="SAM" id="MobiDB-lite"/>
    </source>
</evidence>
<sequence>MSTKRPRRRQSTSPDRSPSPTLPAHLYSSLPFASTSSASATALANRDPALAHLALHMIEAREATLLDPLEWPEASRGSQVEWTGWVDGDDDGDDGGGEQQQQKHVWTDRYDLLHFLSSIPPIPRLAPPDPAQMATQSSGFDDLPSDHEEMFFLNSRADRAEVERKKKRRRLEEERERRVRERMKEDGDEAEDLGASEGDEPPKEIHLLMSRLHTTLSRSPNPALLELRILANHGSDVRFASFLKRDGKWREAWETMRRGQGPGHGQGSGQVVAEVGDGPDKEREEKNPTTTGLGGLADYGSDSDDGTESADAGHSSVASPAPVPSTLAADTPTAAAPPAEVPAADSSVPTSGDRASIDGLTEEQRLRQAARAAKAREWAQRRREARNPGEAGP</sequence>
<feature type="compositionally biased region" description="Basic residues" evidence="1">
    <location>
        <begin position="1"/>
        <end position="10"/>
    </location>
</feature>
<accession>A0A2S5BAW3</accession>
<feature type="compositionally biased region" description="Basic and acidic residues" evidence="1">
    <location>
        <begin position="374"/>
        <end position="387"/>
    </location>
</feature>
<evidence type="ECO:0008006" key="4">
    <source>
        <dbReference type="Google" id="ProtNLM"/>
    </source>
</evidence>
<dbReference type="AlphaFoldDB" id="A0A2S5BAW3"/>
<feature type="region of interest" description="Disordered" evidence="1">
    <location>
        <begin position="162"/>
        <end position="201"/>
    </location>
</feature>
<feature type="compositionally biased region" description="Basic and acidic residues" evidence="1">
    <location>
        <begin position="162"/>
        <end position="185"/>
    </location>
</feature>
<feature type="region of interest" description="Disordered" evidence="1">
    <location>
        <begin position="257"/>
        <end position="393"/>
    </location>
</feature>
<proteinExistence type="predicted"/>
<dbReference type="EMBL" id="PJQD01000033">
    <property type="protein sequence ID" value="POY73903.1"/>
    <property type="molecule type" value="Genomic_DNA"/>
</dbReference>
<feature type="region of interest" description="Disordered" evidence="1">
    <location>
        <begin position="77"/>
        <end position="103"/>
    </location>
</feature>
<name>A0A2S5BAW3_9BASI</name>
<dbReference type="Proteomes" id="UP000237144">
    <property type="component" value="Unassembled WGS sequence"/>
</dbReference>
<dbReference type="STRING" id="741276.A0A2S5BAW3"/>
<feature type="region of interest" description="Disordered" evidence="1">
    <location>
        <begin position="1"/>
        <end position="27"/>
    </location>
</feature>
<keyword evidence="3" id="KW-1185">Reference proteome</keyword>
<protein>
    <recommendedName>
        <fullName evidence="4">SURP motif domain-containing protein</fullName>
    </recommendedName>
</protein>
<gene>
    <name evidence="2" type="ORF">BMF94_3074</name>
</gene>
<feature type="compositionally biased region" description="Acidic residues" evidence="1">
    <location>
        <begin position="186"/>
        <end position="199"/>
    </location>
</feature>